<feature type="region of interest" description="Disordered" evidence="1">
    <location>
        <begin position="633"/>
        <end position="670"/>
    </location>
</feature>
<evidence type="ECO:0000256" key="1">
    <source>
        <dbReference type="SAM" id="MobiDB-lite"/>
    </source>
</evidence>
<feature type="region of interest" description="Disordered" evidence="1">
    <location>
        <begin position="324"/>
        <end position="413"/>
    </location>
</feature>
<feature type="region of interest" description="Disordered" evidence="1">
    <location>
        <begin position="805"/>
        <end position="990"/>
    </location>
</feature>
<reference evidence="2" key="1">
    <citation type="submission" date="2022-08" db="EMBL/GenBank/DDBJ databases">
        <title>A Global Phylogenomic Analysis of the Shiitake Genus Lentinula.</title>
        <authorList>
            <consortium name="DOE Joint Genome Institute"/>
            <person name="Sierra-Patev S."/>
            <person name="Min B."/>
            <person name="Naranjo-Ortiz M."/>
            <person name="Looney B."/>
            <person name="Konkel Z."/>
            <person name="Slot J.C."/>
            <person name="Sakamoto Y."/>
            <person name="Steenwyk J.L."/>
            <person name="Rokas A."/>
            <person name="Carro J."/>
            <person name="Camarero S."/>
            <person name="Ferreira P."/>
            <person name="Molpeceres G."/>
            <person name="Ruiz-Duenas F.J."/>
            <person name="Serrano A."/>
            <person name="Henrissat B."/>
            <person name="Drula E."/>
            <person name="Hughes K.W."/>
            <person name="Mata J.L."/>
            <person name="Ishikawa N.K."/>
            <person name="Vargas-Isla R."/>
            <person name="Ushijima S."/>
            <person name="Smith C.A."/>
            <person name="Ahrendt S."/>
            <person name="Andreopoulos W."/>
            <person name="He G."/>
            <person name="Labutti K."/>
            <person name="Lipzen A."/>
            <person name="Ng V."/>
            <person name="Riley R."/>
            <person name="Sandor L."/>
            <person name="Barry K."/>
            <person name="Martinez A.T."/>
            <person name="Xiao Y."/>
            <person name="Gibbons J.G."/>
            <person name="Terashima K."/>
            <person name="Grigoriev I.V."/>
            <person name="Hibbett D.S."/>
        </authorList>
    </citation>
    <scope>NUCLEOTIDE SEQUENCE</scope>
    <source>
        <strain evidence="2">RHP3577 ss4</strain>
    </source>
</reference>
<dbReference type="Proteomes" id="UP001150217">
    <property type="component" value="Unassembled WGS sequence"/>
</dbReference>
<feature type="compositionally biased region" description="Polar residues" evidence="1">
    <location>
        <begin position="450"/>
        <end position="478"/>
    </location>
</feature>
<organism evidence="2 3">
    <name type="scientific">Lentinula lateritia</name>
    <dbReference type="NCBI Taxonomy" id="40482"/>
    <lineage>
        <taxon>Eukaryota</taxon>
        <taxon>Fungi</taxon>
        <taxon>Dikarya</taxon>
        <taxon>Basidiomycota</taxon>
        <taxon>Agaricomycotina</taxon>
        <taxon>Agaricomycetes</taxon>
        <taxon>Agaricomycetidae</taxon>
        <taxon>Agaricales</taxon>
        <taxon>Marasmiineae</taxon>
        <taxon>Omphalotaceae</taxon>
        <taxon>Lentinula</taxon>
    </lineage>
</organism>
<name>A0ABQ8VGL1_9AGAR</name>
<feature type="compositionally biased region" description="Basic and acidic residues" evidence="1">
    <location>
        <begin position="638"/>
        <end position="649"/>
    </location>
</feature>
<feature type="compositionally biased region" description="Pro residues" evidence="1">
    <location>
        <begin position="511"/>
        <end position="523"/>
    </location>
</feature>
<sequence length="1024" mass="113144">MASQYAFVTLLTSDHYLPGALTLAAALRDVHPSPAVSPEVEFQTVCLVTPETVDVSTIKLLRKAFDIVIGVELIAQDDEEGLELLGRPDLNEVLTKLHVFRLTQYSKIIFLDADVLPVQPLSHLFTIPHEFSAAPDVGWPDIFNSGVLVLSPGEEKFSELRELLKTKGSWDGGDQGILNEWRGDNWNRLSFTYNTTPTAAYTYAPAYERFGKQISAIHFIGPHKPWKSIQYRAPFLSQQPQQPSEPNQRAYDYDSLVDKWFNVYDTHYRAEAIVPETNFEVQRYVSAWDEQIQKGAPALVSSQPEALGLEELRRLAIQGINSSVNSSENRIGEGEYKSMPLEGRVDLMRPQPPPRLHKQREDEVRHLSIDTQPHPASSLYGTSPRTPGPNEIPPSPHPQTISLPPTPSLTASEHYIPQPHYENQKQPEHHDYQAPLPQQHFEYQQSFLPPSQEQLSSQIVHKSPSQPHTETVHKSPSQPHIPPTLEQHSELRHQTPPRPPSPPKLLWNPAVEPPPNTAPPPSAFPSDTYFQNIWDQAPSKQHDRTHPHTHYTISPTPDSGAFFEPPPPSHIPERIQDHYKNVIGDVHHDPSAAPNPNLNKVKHVFPWEDKPRSKPGRVFPASDAPPAELFASSMVVEEPERPPSPEPVKEVFSPPSKPNPPPPKGLPATLSYANAWDTVPSIQRYASRLVRPPPAQPPPIPFDSEDYRHYRRGKKSWDERTDASSRDGDDEDNTDSDDDEPVVSRLADSDNETSVSGSSSRTRSRRGSSASYGVKSKKKEYRVRGVQTISPEMREQAVQVSILVDSPKVSNAPKLLQDQKIGSPRRSSLTLQTGNSRRPQWTTSSVPSALPPIVSVGRGGSPESRVNPTGTGIGSGGNDAPNSRTSPTLDPLSPREFGFKESPTTVRPPARSSSSSTITPSNANVVATAGVNQRSFGSPQGPNAPPLGPLRNTSNDSTITSPPSSAGPVSPHEGQPIASVASSRKAGRVFDPARGVELFKRGSEEVLARFLKMSSWEEESSPQR</sequence>
<feature type="compositionally biased region" description="Pro residues" evidence="1">
    <location>
        <begin position="386"/>
        <end position="397"/>
    </location>
</feature>
<feature type="compositionally biased region" description="Pro residues" evidence="1">
    <location>
        <begin position="655"/>
        <end position="665"/>
    </location>
</feature>
<feature type="compositionally biased region" description="Polar residues" evidence="1">
    <location>
        <begin position="398"/>
        <end position="411"/>
    </location>
</feature>
<dbReference type="InterPro" id="IPR029044">
    <property type="entry name" value="Nucleotide-diphossugar_trans"/>
</dbReference>
<feature type="compositionally biased region" description="Acidic residues" evidence="1">
    <location>
        <begin position="728"/>
        <end position="741"/>
    </location>
</feature>
<feature type="region of interest" description="Disordered" evidence="1">
    <location>
        <begin position="450"/>
        <end position="524"/>
    </location>
</feature>
<evidence type="ECO:0000313" key="3">
    <source>
        <dbReference type="Proteomes" id="UP001150217"/>
    </source>
</evidence>
<dbReference type="InterPro" id="IPR002495">
    <property type="entry name" value="Glyco_trans_8"/>
</dbReference>
<feature type="compositionally biased region" description="Basic and acidic residues" evidence="1">
    <location>
        <begin position="715"/>
        <end position="727"/>
    </location>
</feature>
<comment type="caution">
    <text evidence="2">The sequence shown here is derived from an EMBL/GenBank/DDBJ whole genome shotgun (WGS) entry which is preliminary data.</text>
</comment>
<protein>
    <submittedName>
        <fullName evidence="2">Glycogenin</fullName>
    </submittedName>
</protein>
<dbReference type="EMBL" id="JANVFT010000051">
    <property type="protein sequence ID" value="KAJ4485184.1"/>
    <property type="molecule type" value="Genomic_DNA"/>
</dbReference>
<feature type="compositionally biased region" description="Low complexity" evidence="1">
    <location>
        <begin position="753"/>
        <end position="771"/>
    </location>
</feature>
<keyword evidence="3" id="KW-1185">Reference proteome</keyword>
<feature type="compositionally biased region" description="Basic and acidic residues" evidence="1">
    <location>
        <begin position="359"/>
        <end position="368"/>
    </location>
</feature>
<dbReference type="Pfam" id="PF01501">
    <property type="entry name" value="Glyco_transf_8"/>
    <property type="match status" value="1"/>
</dbReference>
<feature type="compositionally biased region" description="Polar residues" evidence="1">
    <location>
        <begin position="369"/>
        <end position="385"/>
    </location>
</feature>
<feature type="compositionally biased region" description="Polar residues" evidence="1">
    <location>
        <begin position="951"/>
        <end position="964"/>
    </location>
</feature>
<dbReference type="Gene3D" id="3.90.550.10">
    <property type="entry name" value="Spore Coat Polysaccharide Biosynthesis Protein SpsA, Chain A"/>
    <property type="match status" value="1"/>
</dbReference>
<proteinExistence type="predicted"/>
<dbReference type="CDD" id="cd02537">
    <property type="entry name" value="GT8_Glycogenin"/>
    <property type="match status" value="1"/>
</dbReference>
<dbReference type="InterPro" id="IPR050587">
    <property type="entry name" value="GNT1/Glycosyltrans_8"/>
</dbReference>
<dbReference type="PANTHER" id="PTHR11183">
    <property type="entry name" value="GLYCOGENIN SUBFAMILY MEMBER"/>
    <property type="match status" value="1"/>
</dbReference>
<feature type="compositionally biased region" description="Polar residues" evidence="1">
    <location>
        <begin position="922"/>
        <end position="941"/>
    </location>
</feature>
<accession>A0ABQ8VGL1</accession>
<feature type="compositionally biased region" description="Pro residues" evidence="1">
    <location>
        <begin position="691"/>
        <end position="701"/>
    </location>
</feature>
<evidence type="ECO:0000313" key="2">
    <source>
        <dbReference type="EMBL" id="KAJ4485184.1"/>
    </source>
</evidence>
<gene>
    <name evidence="2" type="ORF">C8R41DRAFT_442984</name>
</gene>
<feature type="compositionally biased region" description="Polar residues" evidence="1">
    <location>
        <begin position="825"/>
        <end position="847"/>
    </location>
</feature>
<feature type="region of interest" description="Disordered" evidence="1">
    <location>
        <begin position="687"/>
        <end position="787"/>
    </location>
</feature>
<feature type="compositionally biased region" description="Low complexity" evidence="1">
    <location>
        <begin position="902"/>
        <end position="921"/>
    </location>
</feature>
<dbReference type="SUPFAM" id="SSF53448">
    <property type="entry name" value="Nucleotide-diphospho-sugar transferases"/>
    <property type="match status" value="1"/>
</dbReference>